<dbReference type="RefSeq" id="WP_095420862.1">
    <property type="nucleotide sequence ID" value="NZ_CP022990.1"/>
</dbReference>
<dbReference type="Gene3D" id="3.40.630.30">
    <property type="match status" value="1"/>
</dbReference>
<evidence type="ECO:0000313" key="4">
    <source>
        <dbReference type="Proteomes" id="UP000215158"/>
    </source>
</evidence>
<dbReference type="InterPro" id="IPR016181">
    <property type="entry name" value="Acyl_CoA_acyltransferase"/>
</dbReference>
<dbReference type="SUPFAM" id="SSF55729">
    <property type="entry name" value="Acyl-CoA N-acyltransferases (Nat)"/>
    <property type="match status" value="1"/>
</dbReference>
<dbReference type="KEGG" id="parb:CJU94_22255"/>
<proteinExistence type="predicted"/>
<sequence length="401" mass="45040">MDETTRTTRRYEVISGEAEFRALQPEWDALWLKAQGYCYQSFAFCWLAWKHVSKPHGRRLKCIVCREDGKLVLVWPLETVRRSLWVYLVPLGPQGGDFTSMLIEADAVAEARVAGAWDMARRRCRADFIHLPYVRERLELHRLVMRERRILFSEAHNASAARLRGQGSWDAYCQTLGTLFGKRPGGFAKKLSREGTVAVRTLDPAEEAETASIIEWMFRCKRAWSERVGKRSVWLDLPEFERFLGKLIYSGEVPSMARLIVVTLDEAPVAAIIASVGNPWASAIFAGFDPHYGKSCPGLIAVEQCVKWAFDSGYDLDFGVGTEDFKAYWSRGEASTAWTVQTINSIWGLAAVRARRMTRDLIGRVKNLRQSGAAAPHAQEPGAAAAPAMRSSRETGVAHPE</sequence>
<name>A0A248VRH1_9BURK</name>
<dbReference type="Pfam" id="PF13480">
    <property type="entry name" value="Acetyltransf_6"/>
    <property type="match status" value="1"/>
</dbReference>
<dbReference type="GO" id="GO:0016740">
    <property type="term" value="F:transferase activity"/>
    <property type="evidence" value="ECO:0007669"/>
    <property type="project" value="UniProtKB-KW"/>
</dbReference>
<keyword evidence="3" id="KW-0808">Transferase</keyword>
<dbReference type="EMBL" id="CP022990">
    <property type="protein sequence ID" value="ASW00950.1"/>
    <property type="molecule type" value="Genomic_DNA"/>
</dbReference>
<protein>
    <submittedName>
        <fullName evidence="3">GNAT family N-acetyltransferase</fullName>
    </submittedName>
</protein>
<dbReference type="AlphaFoldDB" id="A0A248VRH1"/>
<evidence type="ECO:0000256" key="1">
    <source>
        <dbReference type="SAM" id="MobiDB-lite"/>
    </source>
</evidence>
<dbReference type="OrthoDB" id="8998823at2"/>
<dbReference type="Proteomes" id="UP000215158">
    <property type="component" value="Chromosome 2"/>
</dbReference>
<feature type="compositionally biased region" description="Low complexity" evidence="1">
    <location>
        <begin position="373"/>
        <end position="388"/>
    </location>
</feature>
<reference evidence="3 4" key="1">
    <citation type="submission" date="2017-08" db="EMBL/GenBank/DDBJ databases">
        <title>Identification and genetic characteristics of simultaneous BTEX- and naphthalene-degrading Paraburkholderia sp. BN5 isolated from petroleum-contaminated soil.</title>
        <authorList>
            <person name="Lee Y."/>
            <person name="Jeon C.O."/>
        </authorList>
    </citation>
    <scope>NUCLEOTIDE SEQUENCE [LARGE SCALE GENOMIC DNA]</scope>
    <source>
        <strain evidence="3 4">BN5</strain>
    </source>
</reference>
<evidence type="ECO:0000259" key="2">
    <source>
        <dbReference type="Pfam" id="PF13480"/>
    </source>
</evidence>
<evidence type="ECO:0000313" key="3">
    <source>
        <dbReference type="EMBL" id="ASW00950.1"/>
    </source>
</evidence>
<organism evidence="3 4">
    <name type="scientific">Paraburkholderia aromaticivorans</name>
    <dbReference type="NCBI Taxonomy" id="2026199"/>
    <lineage>
        <taxon>Bacteria</taxon>
        <taxon>Pseudomonadati</taxon>
        <taxon>Pseudomonadota</taxon>
        <taxon>Betaproteobacteria</taxon>
        <taxon>Burkholderiales</taxon>
        <taxon>Burkholderiaceae</taxon>
        <taxon>Paraburkholderia</taxon>
    </lineage>
</organism>
<keyword evidence="4" id="KW-1185">Reference proteome</keyword>
<dbReference type="InterPro" id="IPR038740">
    <property type="entry name" value="BioF2-like_GNAT_dom"/>
</dbReference>
<gene>
    <name evidence="3" type="ORF">CJU94_22255</name>
</gene>
<feature type="region of interest" description="Disordered" evidence="1">
    <location>
        <begin position="372"/>
        <end position="401"/>
    </location>
</feature>
<accession>A0A248VRH1</accession>
<feature type="domain" description="BioF2-like acetyltransferase" evidence="2">
    <location>
        <begin position="188"/>
        <end position="326"/>
    </location>
</feature>